<evidence type="ECO:0000313" key="3">
    <source>
        <dbReference type="Proteomes" id="UP001501612"/>
    </source>
</evidence>
<dbReference type="SUPFAM" id="SSF55846">
    <property type="entry name" value="N-acetylmuramoyl-L-alanine amidase-like"/>
    <property type="match status" value="1"/>
</dbReference>
<comment type="caution">
    <text evidence="2">The sequence shown here is derived from an EMBL/GenBank/DDBJ whole genome shotgun (WGS) entry which is preliminary data.</text>
</comment>
<protein>
    <recommendedName>
        <fullName evidence="4">N-acetylmuramoyl-L-alanine amidase domain-containing protein</fullName>
    </recommendedName>
</protein>
<gene>
    <name evidence="2" type="ORF">GCM10009737_08440</name>
</gene>
<proteinExistence type="predicted"/>
<feature type="compositionally biased region" description="Basic and acidic residues" evidence="1">
    <location>
        <begin position="156"/>
        <end position="166"/>
    </location>
</feature>
<dbReference type="EMBL" id="BAAAMY010000002">
    <property type="protein sequence ID" value="GAA1909479.1"/>
    <property type="molecule type" value="Genomic_DNA"/>
</dbReference>
<reference evidence="2 3" key="1">
    <citation type="journal article" date="2019" name="Int. J. Syst. Evol. Microbiol.">
        <title>The Global Catalogue of Microorganisms (GCM) 10K type strain sequencing project: providing services to taxonomists for standard genome sequencing and annotation.</title>
        <authorList>
            <consortium name="The Broad Institute Genomics Platform"/>
            <consortium name="The Broad Institute Genome Sequencing Center for Infectious Disease"/>
            <person name="Wu L."/>
            <person name="Ma J."/>
        </authorList>
    </citation>
    <scope>NUCLEOTIDE SEQUENCE [LARGE SCALE GENOMIC DNA]</scope>
    <source>
        <strain evidence="2 3">JCM 14046</strain>
    </source>
</reference>
<evidence type="ECO:0000256" key="1">
    <source>
        <dbReference type="SAM" id="MobiDB-lite"/>
    </source>
</evidence>
<name>A0ABN2P235_9ACTN</name>
<dbReference type="Gene3D" id="3.40.80.10">
    <property type="entry name" value="Peptidoglycan recognition protein-like"/>
    <property type="match status" value="1"/>
</dbReference>
<dbReference type="Proteomes" id="UP001501612">
    <property type="component" value="Unassembled WGS sequence"/>
</dbReference>
<sequence length="277" mass="30267">MGTYLQDHPPRQTQFRARRARVRGVIVVHSAESAPDLAGGDGGAEAVAEFIRGRSDYGSYHDLCDSDSAVDLVPYELAAFGDGTGSNEWALHLSAATQAHRWPDLPEQWVDGCLRQMAKRAARMARWIEATAGITVPARRITRAQSEAGVPGFISHGDRDPGRRSDPGPAFPWDRFLAYYAAEMEEDDMATPEVLAQLKTIEGYAEAAATAAQRTFAEQRAIRKGTTRYRNEERAKVRQALASLRKRATQDQADEILADLAVLESAVAADEAEPGDA</sequence>
<dbReference type="RefSeq" id="WP_344004200.1">
    <property type="nucleotide sequence ID" value="NZ_BAAAMY010000002.1"/>
</dbReference>
<keyword evidence="3" id="KW-1185">Reference proteome</keyword>
<dbReference type="InterPro" id="IPR036505">
    <property type="entry name" value="Amidase/PGRP_sf"/>
</dbReference>
<evidence type="ECO:0008006" key="4">
    <source>
        <dbReference type="Google" id="ProtNLM"/>
    </source>
</evidence>
<evidence type="ECO:0000313" key="2">
    <source>
        <dbReference type="EMBL" id="GAA1909479.1"/>
    </source>
</evidence>
<feature type="region of interest" description="Disordered" evidence="1">
    <location>
        <begin position="147"/>
        <end position="169"/>
    </location>
</feature>
<accession>A0ABN2P235</accession>
<organism evidence="2 3">
    <name type="scientific">Nocardioides lentus</name>
    <dbReference type="NCBI Taxonomy" id="338077"/>
    <lineage>
        <taxon>Bacteria</taxon>
        <taxon>Bacillati</taxon>
        <taxon>Actinomycetota</taxon>
        <taxon>Actinomycetes</taxon>
        <taxon>Propionibacteriales</taxon>
        <taxon>Nocardioidaceae</taxon>
        <taxon>Nocardioides</taxon>
    </lineage>
</organism>